<dbReference type="Proteomes" id="UP000250140">
    <property type="component" value="Unassembled WGS sequence"/>
</dbReference>
<sequence length="81" mass="9248">RGNERIARIQLVASEARKPHTRSLRPRPHCSCALTTRDSRLTTRDSQLHSYRFETCLLLSPAGQLFLLPLSHVEKKNSRAP</sequence>
<protein>
    <submittedName>
        <fullName evidence="1">Uncharacterized protein</fullName>
    </submittedName>
</protein>
<evidence type="ECO:0000313" key="1">
    <source>
        <dbReference type="EMBL" id="OCL06282.1"/>
    </source>
</evidence>
<dbReference type="EMBL" id="KV750099">
    <property type="protein sequence ID" value="OCL06282.1"/>
    <property type="molecule type" value="Genomic_DNA"/>
</dbReference>
<dbReference type="AlphaFoldDB" id="A0A8E2EWL9"/>
<accession>A0A8E2EWL9</accession>
<feature type="non-terminal residue" evidence="1">
    <location>
        <position position="1"/>
    </location>
</feature>
<organism evidence="1 2">
    <name type="scientific">Glonium stellatum</name>
    <dbReference type="NCBI Taxonomy" id="574774"/>
    <lineage>
        <taxon>Eukaryota</taxon>
        <taxon>Fungi</taxon>
        <taxon>Dikarya</taxon>
        <taxon>Ascomycota</taxon>
        <taxon>Pezizomycotina</taxon>
        <taxon>Dothideomycetes</taxon>
        <taxon>Pleosporomycetidae</taxon>
        <taxon>Gloniales</taxon>
        <taxon>Gloniaceae</taxon>
        <taxon>Glonium</taxon>
    </lineage>
</organism>
<proteinExistence type="predicted"/>
<gene>
    <name evidence="1" type="ORF">AOQ84DRAFT_440934</name>
</gene>
<keyword evidence="2" id="KW-1185">Reference proteome</keyword>
<reference evidence="1 2" key="1">
    <citation type="journal article" date="2016" name="Nat. Commun.">
        <title>Ectomycorrhizal ecology is imprinted in the genome of the dominant symbiotic fungus Cenococcum geophilum.</title>
        <authorList>
            <consortium name="DOE Joint Genome Institute"/>
            <person name="Peter M."/>
            <person name="Kohler A."/>
            <person name="Ohm R.A."/>
            <person name="Kuo A."/>
            <person name="Krutzmann J."/>
            <person name="Morin E."/>
            <person name="Arend M."/>
            <person name="Barry K.W."/>
            <person name="Binder M."/>
            <person name="Choi C."/>
            <person name="Clum A."/>
            <person name="Copeland A."/>
            <person name="Grisel N."/>
            <person name="Haridas S."/>
            <person name="Kipfer T."/>
            <person name="LaButti K."/>
            <person name="Lindquist E."/>
            <person name="Lipzen A."/>
            <person name="Maire R."/>
            <person name="Meier B."/>
            <person name="Mihaltcheva S."/>
            <person name="Molinier V."/>
            <person name="Murat C."/>
            <person name="Poggeler S."/>
            <person name="Quandt C.A."/>
            <person name="Sperisen C."/>
            <person name="Tritt A."/>
            <person name="Tisserant E."/>
            <person name="Crous P.W."/>
            <person name="Henrissat B."/>
            <person name="Nehls U."/>
            <person name="Egli S."/>
            <person name="Spatafora J.W."/>
            <person name="Grigoriev I.V."/>
            <person name="Martin F.M."/>
        </authorList>
    </citation>
    <scope>NUCLEOTIDE SEQUENCE [LARGE SCALE GENOMIC DNA]</scope>
    <source>
        <strain evidence="1 2">CBS 207.34</strain>
    </source>
</reference>
<evidence type="ECO:0000313" key="2">
    <source>
        <dbReference type="Proteomes" id="UP000250140"/>
    </source>
</evidence>
<feature type="non-terminal residue" evidence="1">
    <location>
        <position position="81"/>
    </location>
</feature>
<name>A0A8E2EWL9_9PEZI</name>